<dbReference type="AlphaFoldDB" id="A0A0C3KSQ7"/>
<dbReference type="HOGENOM" id="CLU_1679243_0_0_1"/>
<evidence type="ECO:0000313" key="1">
    <source>
        <dbReference type="EMBL" id="KIO24508.1"/>
    </source>
</evidence>
<organism evidence="1 2">
    <name type="scientific">Tulasnella calospora MUT 4182</name>
    <dbReference type="NCBI Taxonomy" id="1051891"/>
    <lineage>
        <taxon>Eukaryota</taxon>
        <taxon>Fungi</taxon>
        <taxon>Dikarya</taxon>
        <taxon>Basidiomycota</taxon>
        <taxon>Agaricomycotina</taxon>
        <taxon>Agaricomycetes</taxon>
        <taxon>Cantharellales</taxon>
        <taxon>Tulasnellaceae</taxon>
        <taxon>Tulasnella</taxon>
    </lineage>
</organism>
<keyword evidence="2" id="KW-1185">Reference proteome</keyword>
<dbReference type="Proteomes" id="UP000054248">
    <property type="component" value="Unassembled WGS sequence"/>
</dbReference>
<evidence type="ECO:0000313" key="2">
    <source>
        <dbReference type="Proteomes" id="UP000054248"/>
    </source>
</evidence>
<protein>
    <submittedName>
        <fullName evidence="1">Uncharacterized protein</fullName>
    </submittedName>
</protein>
<dbReference type="EMBL" id="KN823060">
    <property type="protein sequence ID" value="KIO24508.1"/>
    <property type="molecule type" value="Genomic_DNA"/>
</dbReference>
<reference evidence="1 2" key="1">
    <citation type="submission" date="2014-04" db="EMBL/GenBank/DDBJ databases">
        <authorList>
            <consortium name="DOE Joint Genome Institute"/>
            <person name="Kuo A."/>
            <person name="Girlanda M."/>
            <person name="Perotto S."/>
            <person name="Kohler A."/>
            <person name="Nagy L.G."/>
            <person name="Floudas D."/>
            <person name="Copeland A."/>
            <person name="Barry K.W."/>
            <person name="Cichocki N."/>
            <person name="Veneault-Fourrey C."/>
            <person name="LaButti K."/>
            <person name="Lindquist E.A."/>
            <person name="Lipzen A."/>
            <person name="Lundell T."/>
            <person name="Morin E."/>
            <person name="Murat C."/>
            <person name="Sun H."/>
            <person name="Tunlid A."/>
            <person name="Henrissat B."/>
            <person name="Grigoriev I.V."/>
            <person name="Hibbett D.S."/>
            <person name="Martin F."/>
            <person name="Nordberg H.P."/>
            <person name="Cantor M.N."/>
            <person name="Hua S.X."/>
        </authorList>
    </citation>
    <scope>NUCLEOTIDE SEQUENCE [LARGE SCALE GENOMIC DNA]</scope>
    <source>
        <strain evidence="1 2">MUT 4182</strain>
    </source>
</reference>
<accession>A0A0C3KSQ7</accession>
<gene>
    <name evidence="1" type="ORF">M407DRAFT_100052</name>
</gene>
<name>A0A0C3KSQ7_9AGAM</name>
<sequence>MELRNLGCLPPSSHGHSSFHFLPLAIRPCSTTDRARIRLHLRHHGVDTGCTRRHVRNRGPIPLHHGNHDVYIGSCPRLPEWSSAGRQHPPEDEPTGKDLMSTVSLVPVSLSSRLTRTLKRSIYPAIHTLVGECNSVFMTVFTWVCNMGWDSMLVARW</sequence>
<reference evidence="2" key="2">
    <citation type="submission" date="2015-01" db="EMBL/GenBank/DDBJ databases">
        <title>Evolutionary Origins and Diversification of the Mycorrhizal Mutualists.</title>
        <authorList>
            <consortium name="DOE Joint Genome Institute"/>
            <consortium name="Mycorrhizal Genomics Consortium"/>
            <person name="Kohler A."/>
            <person name="Kuo A."/>
            <person name="Nagy L.G."/>
            <person name="Floudas D."/>
            <person name="Copeland A."/>
            <person name="Barry K.W."/>
            <person name="Cichocki N."/>
            <person name="Veneault-Fourrey C."/>
            <person name="LaButti K."/>
            <person name="Lindquist E.A."/>
            <person name="Lipzen A."/>
            <person name="Lundell T."/>
            <person name="Morin E."/>
            <person name="Murat C."/>
            <person name="Riley R."/>
            <person name="Ohm R."/>
            <person name="Sun H."/>
            <person name="Tunlid A."/>
            <person name="Henrissat B."/>
            <person name="Grigoriev I.V."/>
            <person name="Hibbett D.S."/>
            <person name="Martin F."/>
        </authorList>
    </citation>
    <scope>NUCLEOTIDE SEQUENCE [LARGE SCALE GENOMIC DNA]</scope>
    <source>
        <strain evidence="2">MUT 4182</strain>
    </source>
</reference>
<proteinExistence type="predicted"/>